<sequence length="357" mass="39434">MHKLFGSLALAIILMGCGAANGDDAAPEKSVPASGAIPKPAPGKGLVVSENTSFRNYRTGTVAMLYPSRQYVLEVALDGSSVLLQMGDCFIRVTSEQLRDKIVELNSLTDRHCEDWQFGRYTVARDVFRDELTDTTIVQRSAVIEGLTFREKIAMKDLPDSVQWEIERSVWGEGLVAGARFGETAEIPTDSMYAPHLPALEKLEPVVISMRDNLRRIGGMKAVNAQDQAMEVAYKYQKWATWYDRLPAVSKPVAAQGIGVFAGVLAGQVDRALLDRYLLNWEYRRDIAPFDSTTIMLAWYGNWPAENPDSVVPELHASRNDAYIRGFFKRRGEVFFNGVKAGVAKAVGATPAPAVKK</sequence>
<dbReference type="PROSITE" id="PS51257">
    <property type="entry name" value="PROKAR_LIPOPROTEIN"/>
    <property type="match status" value="1"/>
</dbReference>
<evidence type="ECO:0000313" key="2">
    <source>
        <dbReference type="EMBL" id="OGE86326.1"/>
    </source>
</evidence>
<reference evidence="2 3" key="1">
    <citation type="journal article" date="2016" name="Nat. Commun.">
        <title>Thousands of microbial genomes shed light on interconnected biogeochemical processes in an aquifer system.</title>
        <authorList>
            <person name="Anantharaman K."/>
            <person name="Brown C.T."/>
            <person name="Hug L.A."/>
            <person name="Sharon I."/>
            <person name="Castelle C.J."/>
            <person name="Probst A.J."/>
            <person name="Thomas B.C."/>
            <person name="Singh A."/>
            <person name="Wilkins M.J."/>
            <person name="Karaoz U."/>
            <person name="Brodie E.L."/>
            <person name="Williams K.H."/>
            <person name="Hubbard S.S."/>
            <person name="Banfield J.F."/>
        </authorList>
    </citation>
    <scope>NUCLEOTIDE SEQUENCE [LARGE SCALE GENOMIC DNA]</scope>
</reference>
<proteinExistence type="predicted"/>
<accession>A0A1F5P8R9</accession>
<keyword evidence="1" id="KW-0732">Signal</keyword>
<gene>
    <name evidence="2" type="ORF">A3J48_02405</name>
</gene>
<dbReference type="Proteomes" id="UP000176786">
    <property type="component" value="Unassembled WGS sequence"/>
</dbReference>
<organism evidence="2 3">
    <name type="scientific">Candidatus Doudnabacteria bacterium RIFCSPHIGHO2_02_FULL_46_11</name>
    <dbReference type="NCBI Taxonomy" id="1817832"/>
    <lineage>
        <taxon>Bacteria</taxon>
        <taxon>Candidatus Doudnaibacteriota</taxon>
    </lineage>
</organism>
<name>A0A1F5P8R9_9BACT</name>
<evidence type="ECO:0000313" key="3">
    <source>
        <dbReference type="Proteomes" id="UP000176786"/>
    </source>
</evidence>
<protein>
    <submittedName>
        <fullName evidence="2">Uncharacterized protein</fullName>
    </submittedName>
</protein>
<comment type="caution">
    <text evidence="2">The sequence shown here is derived from an EMBL/GenBank/DDBJ whole genome shotgun (WGS) entry which is preliminary data.</text>
</comment>
<feature type="signal peptide" evidence="1">
    <location>
        <begin position="1"/>
        <end position="22"/>
    </location>
</feature>
<evidence type="ECO:0000256" key="1">
    <source>
        <dbReference type="SAM" id="SignalP"/>
    </source>
</evidence>
<dbReference type="AlphaFoldDB" id="A0A1F5P8R9"/>
<dbReference type="EMBL" id="MFES01000003">
    <property type="protein sequence ID" value="OGE86326.1"/>
    <property type="molecule type" value="Genomic_DNA"/>
</dbReference>
<feature type="chain" id="PRO_5009520363" evidence="1">
    <location>
        <begin position="23"/>
        <end position="357"/>
    </location>
</feature>